<keyword evidence="6" id="KW-1185">Reference proteome</keyword>
<reference evidence="5 6" key="1">
    <citation type="submission" date="2019-06" db="EMBL/GenBank/DDBJ databases">
        <title>Sequencing the genomes of 1000 actinobacteria strains.</title>
        <authorList>
            <person name="Klenk H.-P."/>
        </authorList>
    </citation>
    <scope>NUCLEOTIDE SEQUENCE [LARGE SCALE GENOMIC DNA]</scope>
    <source>
        <strain evidence="5 6">DSM 45456</strain>
    </source>
</reference>
<evidence type="ECO:0000313" key="5">
    <source>
        <dbReference type="EMBL" id="TQM81441.1"/>
    </source>
</evidence>
<keyword evidence="2" id="KW-0378">Hydrolase</keyword>
<feature type="domain" description="Resuscitation-promoting factor core lysozyme-like" evidence="4">
    <location>
        <begin position="56"/>
        <end position="125"/>
    </location>
</feature>
<dbReference type="InterPro" id="IPR010618">
    <property type="entry name" value="RPF"/>
</dbReference>
<dbReference type="Pfam" id="PF06737">
    <property type="entry name" value="Transglycosylas"/>
    <property type="match status" value="1"/>
</dbReference>
<sequence length="230" mass="23661">MQVRVDEREMASYRGKHRPTTSPAARGIAKVAVAGVIVGAPLAMAAGTANAQGSGVNWDAVAACESGGNWSINTGNGYYGGLQFLPSTWTAHGGSGMPHQASREEQIRVAENVMQTQGIGAWPVCGPKGLGGAPAPVKAKPAPAQQAAPKQAAPAPVQQSAPVQQAPAPVTVALPTSNPNGDYEIKAGDSLSKIAEELKVEGGWAKLHELNKQFIPNADLILPGHKIATK</sequence>
<comment type="similarity">
    <text evidence="1">Belongs to the transglycosylase family. Rpf subfamily.</text>
</comment>
<evidence type="ECO:0000313" key="6">
    <source>
        <dbReference type="Proteomes" id="UP000316628"/>
    </source>
</evidence>
<gene>
    <name evidence="5" type="ORF">FHX81_3806</name>
</gene>
<dbReference type="Gene3D" id="3.10.350.10">
    <property type="entry name" value="LysM domain"/>
    <property type="match status" value="1"/>
</dbReference>
<dbReference type="InterPro" id="IPR052196">
    <property type="entry name" value="Bact_Kbp"/>
</dbReference>
<organism evidence="5 6">
    <name type="scientific">Saccharothrix saharensis</name>
    <dbReference type="NCBI Taxonomy" id="571190"/>
    <lineage>
        <taxon>Bacteria</taxon>
        <taxon>Bacillati</taxon>
        <taxon>Actinomycetota</taxon>
        <taxon>Actinomycetes</taxon>
        <taxon>Pseudonocardiales</taxon>
        <taxon>Pseudonocardiaceae</taxon>
        <taxon>Saccharothrix</taxon>
    </lineage>
</organism>
<feature type="compositionally biased region" description="Low complexity" evidence="3">
    <location>
        <begin position="133"/>
        <end position="173"/>
    </location>
</feature>
<dbReference type="CDD" id="cd13925">
    <property type="entry name" value="RPF"/>
    <property type="match status" value="1"/>
</dbReference>
<name>A0A543JFA3_9PSEU</name>
<dbReference type="PANTHER" id="PTHR34700">
    <property type="entry name" value="POTASSIUM BINDING PROTEIN KBP"/>
    <property type="match status" value="1"/>
</dbReference>
<feature type="compositionally biased region" description="Basic and acidic residues" evidence="3">
    <location>
        <begin position="1"/>
        <end position="11"/>
    </location>
</feature>
<dbReference type="InterPro" id="IPR023346">
    <property type="entry name" value="Lysozyme-like_dom_sf"/>
</dbReference>
<dbReference type="Proteomes" id="UP000316628">
    <property type="component" value="Unassembled WGS sequence"/>
</dbReference>
<comment type="caution">
    <text evidence="5">The sequence shown here is derived from an EMBL/GenBank/DDBJ whole genome shotgun (WGS) entry which is preliminary data.</text>
</comment>
<feature type="region of interest" description="Disordered" evidence="3">
    <location>
        <begin position="133"/>
        <end position="184"/>
    </location>
</feature>
<evidence type="ECO:0000259" key="4">
    <source>
        <dbReference type="Pfam" id="PF06737"/>
    </source>
</evidence>
<protein>
    <submittedName>
        <fullName evidence="5">LysM domain-containing protein</fullName>
    </submittedName>
</protein>
<evidence type="ECO:0000256" key="2">
    <source>
        <dbReference type="ARBA" id="ARBA00022801"/>
    </source>
</evidence>
<evidence type="ECO:0000256" key="3">
    <source>
        <dbReference type="SAM" id="MobiDB-lite"/>
    </source>
</evidence>
<dbReference type="PANTHER" id="PTHR34700:SF4">
    <property type="entry name" value="PHAGE-LIKE ELEMENT PBSX PROTEIN XKDP"/>
    <property type="match status" value="1"/>
</dbReference>
<accession>A0A543JFA3</accession>
<dbReference type="AlphaFoldDB" id="A0A543JFA3"/>
<dbReference type="InterPro" id="IPR036779">
    <property type="entry name" value="LysM_dom_sf"/>
</dbReference>
<dbReference type="GO" id="GO:0016787">
    <property type="term" value="F:hydrolase activity"/>
    <property type="evidence" value="ECO:0007669"/>
    <property type="project" value="UniProtKB-KW"/>
</dbReference>
<proteinExistence type="inferred from homology"/>
<dbReference type="SUPFAM" id="SSF53955">
    <property type="entry name" value="Lysozyme-like"/>
    <property type="match status" value="1"/>
</dbReference>
<dbReference type="CDD" id="cd00118">
    <property type="entry name" value="LysM"/>
    <property type="match status" value="1"/>
</dbReference>
<evidence type="ECO:0000256" key="1">
    <source>
        <dbReference type="ARBA" id="ARBA00010830"/>
    </source>
</evidence>
<feature type="region of interest" description="Disordered" evidence="3">
    <location>
        <begin position="1"/>
        <end position="22"/>
    </location>
</feature>
<dbReference type="Gene3D" id="1.10.530.10">
    <property type="match status" value="1"/>
</dbReference>
<dbReference type="EMBL" id="VFPP01000001">
    <property type="protein sequence ID" value="TQM81441.1"/>
    <property type="molecule type" value="Genomic_DNA"/>
</dbReference>
<dbReference type="InterPro" id="IPR018392">
    <property type="entry name" value="LysM"/>
</dbReference>